<accession>A0A2H3GCK9</accession>
<evidence type="ECO:0000313" key="2">
    <source>
        <dbReference type="EMBL" id="PCD21992.1"/>
    </source>
</evidence>
<name>A0A2H3GCK9_FUSOX</name>
<reference evidence="2 3" key="1">
    <citation type="journal article" date="2016" name="Environ. Microbiol.">
        <title>Effector profiles distinguish formae speciales of Fusarium oxysporum.</title>
        <authorList>
            <person name="van Dam P."/>
            <person name="Fokkens L."/>
            <person name="Schmidt S.M."/>
            <person name="Linmans J.H."/>
            <person name="Kistler H.C."/>
            <person name="Ma L.J."/>
            <person name="Rep M."/>
        </authorList>
    </citation>
    <scope>NUCLEOTIDE SEQUENCE [LARGE SCALE GENOMIC DNA]</scope>
    <source>
        <strain evidence="2 3">Forc016</strain>
    </source>
</reference>
<feature type="signal peptide" evidence="1">
    <location>
        <begin position="1"/>
        <end position="17"/>
    </location>
</feature>
<sequence>MKFQVSFLLFFLPAAFGWWNCILPVGGAYGTCLENGNSNTALACTSNHPCRVRGNGCVPLGSGLANCS</sequence>
<evidence type="ECO:0000313" key="3">
    <source>
        <dbReference type="Proteomes" id="UP000219602"/>
    </source>
</evidence>
<evidence type="ECO:0000256" key="1">
    <source>
        <dbReference type="SAM" id="SignalP"/>
    </source>
</evidence>
<feature type="chain" id="PRO_5013655590" evidence="1">
    <location>
        <begin position="18"/>
        <end position="68"/>
    </location>
</feature>
<comment type="caution">
    <text evidence="2">The sequence shown here is derived from an EMBL/GenBank/DDBJ whole genome shotgun (WGS) entry which is preliminary data.</text>
</comment>
<dbReference type="EMBL" id="MABQ02000012">
    <property type="protein sequence ID" value="PCD21992.1"/>
    <property type="molecule type" value="Genomic_DNA"/>
</dbReference>
<reference evidence="2 3" key="2">
    <citation type="journal article" date="2017" name="Sci. Rep.">
        <title>A mobile pathogenicity chromosome in Fusarium oxysporum for infection of multiple cucurbit species.</title>
        <authorList>
            <person name="van Dam P."/>
            <person name="Fokkens L."/>
            <person name="Ayukawa Y."/>
            <person name="van der Gragt M."/>
            <person name="Ter Horst A."/>
            <person name="Brankovics B."/>
            <person name="Houterman P.M."/>
            <person name="Arie T."/>
            <person name="Rep M."/>
        </authorList>
    </citation>
    <scope>NUCLEOTIDE SEQUENCE [LARGE SCALE GENOMIC DNA]</scope>
    <source>
        <strain evidence="2 3">Forc016</strain>
    </source>
</reference>
<proteinExistence type="predicted"/>
<gene>
    <name evidence="2" type="ORF">AU210_015795</name>
</gene>
<organism evidence="2 3">
    <name type="scientific">Fusarium oxysporum f. sp. radicis-cucumerinum</name>
    <dbReference type="NCBI Taxonomy" id="327505"/>
    <lineage>
        <taxon>Eukaryota</taxon>
        <taxon>Fungi</taxon>
        <taxon>Dikarya</taxon>
        <taxon>Ascomycota</taxon>
        <taxon>Pezizomycotina</taxon>
        <taxon>Sordariomycetes</taxon>
        <taxon>Hypocreomycetidae</taxon>
        <taxon>Hypocreales</taxon>
        <taxon>Nectriaceae</taxon>
        <taxon>Fusarium</taxon>
        <taxon>Fusarium oxysporum species complex</taxon>
    </lineage>
</organism>
<keyword evidence="1" id="KW-0732">Signal</keyword>
<dbReference type="Proteomes" id="UP000219602">
    <property type="component" value="Chromosome RC"/>
</dbReference>
<dbReference type="AlphaFoldDB" id="A0A2H3GCK9"/>
<protein>
    <submittedName>
        <fullName evidence="2">Uncharacterized protein</fullName>
    </submittedName>
</protein>